<comment type="caution">
    <text evidence="6">The sequence shown here is derived from an EMBL/GenBank/DDBJ whole genome shotgun (WGS) entry which is preliminary data.</text>
</comment>
<dbReference type="GO" id="GO:0043565">
    <property type="term" value="F:sequence-specific DNA binding"/>
    <property type="evidence" value="ECO:0007669"/>
    <property type="project" value="InterPro"/>
</dbReference>
<feature type="domain" description="HTH araC/xylS-type" evidence="5">
    <location>
        <begin position="275"/>
        <end position="376"/>
    </location>
</feature>
<accession>A0A5M8QLT3</accession>
<gene>
    <name evidence="6" type="ORF">FEM33_20170</name>
</gene>
<keyword evidence="4" id="KW-0472">Membrane</keyword>
<keyword evidence="2" id="KW-0238">DNA-binding</keyword>
<dbReference type="SMART" id="SM00342">
    <property type="entry name" value="HTH_ARAC"/>
    <property type="match status" value="1"/>
</dbReference>
<dbReference type="Proteomes" id="UP000323994">
    <property type="component" value="Unassembled WGS sequence"/>
</dbReference>
<name>A0A5M8QLT3_9BACT</name>
<feature type="transmembrane region" description="Helical" evidence="4">
    <location>
        <begin position="6"/>
        <end position="25"/>
    </location>
</feature>
<dbReference type="InterPro" id="IPR018060">
    <property type="entry name" value="HTH_AraC"/>
</dbReference>
<dbReference type="PANTHER" id="PTHR43280:SF29">
    <property type="entry name" value="ARAC-FAMILY TRANSCRIPTIONAL REGULATOR"/>
    <property type="match status" value="1"/>
</dbReference>
<organism evidence="6 7">
    <name type="scientific">Dyadobacter flavalbus</name>
    <dbReference type="NCBI Taxonomy" id="2579942"/>
    <lineage>
        <taxon>Bacteria</taxon>
        <taxon>Pseudomonadati</taxon>
        <taxon>Bacteroidota</taxon>
        <taxon>Cytophagia</taxon>
        <taxon>Cytophagales</taxon>
        <taxon>Spirosomataceae</taxon>
        <taxon>Dyadobacter</taxon>
    </lineage>
</organism>
<dbReference type="PANTHER" id="PTHR43280">
    <property type="entry name" value="ARAC-FAMILY TRANSCRIPTIONAL REGULATOR"/>
    <property type="match status" value="1"/>
</dbReference>
<dbReference type="EMBL" id="VBSN01000059">
    <property type="protein sequence ID" value="KAA6437039.1"/>
    <property type="molecule type" value="Genomic_DNA"/>
</dbReference>
<proteinExistence type="predicted"/>
<dbReference type="PROSITE" id="PS01124">
    <property type="entry name" value="HTH_ARAC_FAMILY_2"/>
    <property type="match status" value="1"/>
</dbReference>
<feature type="transmembrane region" description="Helical" evidence="4">
    <location>
        <begin position="177"/>
        <end position="197"/>
    </location>
</feature>
<feature type="transmembrane region" description="Helical" evidence="4">
    <location>
        <begin position="134"/>
        <end position="157"/>
    </location>
</feature>
<dbReference type="OrthoDB" id="5492415at2"/>
<keyword evidence="7" id="KW-1185">Reference proteome</keyword>
<keyword evidence="4" id="KW-0812">Transmembrane</keyword>
<keyword evidence="1" id="KW-0805">Transcription regulation</keyword>
<reference evidence="6 7" key="1">
    <citation type="submission" date="2019-05" db="EMBL/GenBank/DDBJ databases">
        <authorList>
            <person name="Qu J.-H."/>
        </authorList>
    </citation>
    <scope>NUCLEOTIDE SEQUENCE [LARGE SCALE GENOMIC DNA]</scope>
    <source>
        <strain evidence="6 7">NS28</strain>
    </source>
</reference>
<dbReference type="InterPro" id="IPR009057">
    <property type="entry name" value="Homeodomain-like_sf"/>
</dbReference>
<dbReference type="Pfam" id="PF12833">
    <property type="entry name" value="HTH_18"/>
    <property type="match status" value="1"/>
</dbReference>
<keyword evidence="3" id="KW-0804">Transcription</keyword>
<protein>
    <submittedName>
        <fullName evidence="6">AraC family transcriptional regulator</fullName>
    </submittedName>
</protein>
<evidence type="ECO:0000256" key="3">
    <source>
        <dbReference type="ARBA" id="ARBA00023163"/>
    </source>
</evidence>
<feature type="transmembrane region" description="Helical" evidence="4">
    <location>
        <begin position="95"/>
        <end position="114"/>
    </location>
</feature>
<dbReference type="SUPFAM" id="SSF46689">
    <property type="entry name" value="Homeodomain-like"/>
    <property type="match status" value="1"/>
</dbReference>
<dbReference type="GO" id="GO:0003700">
    <property type="term" value="F:DNA-binding transcription factor activity"/>
    <property type="evidence" value="ECO:0007669"/>
    <property type="project" value="InterPro"/>
</dbReference>
<keyword evidence="4" id="KW-1133">Transmembrane helix</keyword>
<dbReference type="RefSeq" id="WP_139013797.1">
    <property type="nucleotide sequence ID" value="NZ_VBSN01000059.1"/>
</dbReference>
<dbReference type="AlphaFoldDB" id="A0A5M8QLT3"/>
<feature type="transmembrane region" description="Helical" evidence="4">
    <location>
        <begin position="32"/>
        <end position="49"/>
    </location>
</feature>
<evidence type="ECO:0000259" key="5">
    <source>
        <dbReference type="PROSITE" id="PS01124"/>
    </source>
</evidence>
<evidence type="ECO:0000256" key="2">
    <source>
        <dbReference type="ARBA" id="ARBA00023125"/>
    </source>
</evidence>
<feature type="transmembrane region" description="Helical" evidence="4">
    <location>
        <begin position="64"/>
        <end position="83"/>
    </location>
</feature>
<evidence type="ECO:0000313" key="7">
    <source>
        <dbReference type="Proteomes" id="UP000323994"/>
    </source>
</evidence>
<feature type="transmembrane region" description="Helical" evidence="4">
    <location>
        <begin position="203"/>
        <end position="225"/>
    </location>
</feature>
<evidence type="ECO:0000256" key="1">
    <source>
        <dbReference type="ARBA" id="ARBA00023015"/>
    </source>
</evidence>
<dbReference type="Gene3D" id="1.10.10.60">
    <property type="entry name" value="Homeodomain-like"/>
    <property type="match status" value="1"/>
</dbReference>
<evidence type="ECO:0000313" key="6">
    <source>
        <dbReference type="EMBL" id="KAA6437039.1"/>
    </source>
</evidence>
<sequence length="384" mass="44234">MISAILISGILQGIFLIFLLYNKGLNKVPNRILSVLIAVLIGHLSLIYLDVKDLFLQFPHLSRLSWLLPVLYGPLLLILTQSVVDIDFSFKPRHLAYLVPFAIYLILLLPYFTASASYKLDILTDPVRLAQADFGWMNHLTTYLHIAFVTAALLFFYQSKKKRVLFFSDDTHVHVRWLETFLWLVLGVLVFSLFTFYARKYQLPYFSGIYPSHFILVVLLIYWIAYKMIQGKTEWQVEVVPATELQDEDQIAKPVKYSKSGLSDEATKTIAVQLRDFMSAEKPYLDPDLNITELSVLINLPRHQLSQVINSAFNCNFFEFVNQYRLQEFKREAVNPANNHLSLLGIALECGFNSKATFNQVFKKYEGTTPSGYIRKYKSESPVN</sequence>
<evidence type="ECO:0000256" key="4">
    <source>
        <dbReference type="SAM" id="Phobius"/>
    </source>
</evidence>